<accession>A0A0R1TTS3</accession>
<dbReference type="AlphaFoldDB" id="A0A0R1TTS3"/>
<evidence type="ECO:0000259" key="3">
    <source>
        <dbReference type="PROSITE" id="PS50943"/>
    </source>
</evidence>
<dbReference type="SMART" id="SM00530">
    <property type="entry name" value="HTH_XRE"/>
    <property type="match status" value="1"/>
</dbReference>
<evidence type="ECO:0000256" key="2">
    <source>
        <dbReference type="SAM" id="Phobius"/>
    </source>
</evidence>
<dbReference type="STRING" id="1423783.FC50_GL002002"/>
<protein>
    <recommendedName>
        <fullName evidence="3">HTH cro/C1-type domain-containing protein</fullName>
    </recommendedName>
</protein>
<dbReference type="Gene3D" id="1.10.260.40">
    <property type="entry name" value="lambda repressor-like DNA-binding domains"/>
    <property type="match status" value="1"/>
</dbReference>
<dbReference type="Pfam" id="PF01381">
    <property type="entry name" value="HTH_3"/>
    <property type="match status" value="1"/>
</dbReference>
<feature type="transmembrane region" description="Helical" evidence="2">
    <location>
        <begin position="157"/>
        <end position="178"/>
    </location>
</feature>
<dbReference type="CDD" id="cd00093">
    <property type="entry name" value="HTH_XRE"/>
    <property type="match status" value="1"/>
</dbReference>
<keyword evidence="2" id="KW-1133">Transmembrane helix</keyword>
<feature type="transmembrane region" description="Helical" evidence="2">
    <location>
        <begin position="83"/>
        <end position="102"/>
    </location>
</feature>
<organism evidence="4 5">
    <name type="scientific">Lacticaseibacillus pantheris DSM 15945 = JCM 12539 = NBRC 106106</name>
    <dbReference type="NCBI Taxonomy" id="1423783"/>
    <lineage>
        <taxon>Bacteria</taxon>
        <taxon>Bacillati</taxon>
        <taxon>Bacillota</taxon>
        <taxon>Bacilli</taxon>
        <taxon>Lactobacillales</taxon>
        <taxon>Lactobacillaceae</taxon>
        <taxon>Lacticaseibacillus</taxon>
    </lineage>
</organism>
<feature type="domain" description="HTH cro/C1-type" evidence="3">
    <location>
        <begin position="7"/>
        <end position="61"/>
    </location>
</feature>
<dbReference type="InterPro" id="IPR001387">
    <property type="entry name" value="Cro/C1-type_HTH"/>
</dbReference>
<dbReference type="EMBL" id="AZFJ01000059">
    <property type="protein sequence ID" value="KRL84688.1"/>
    <property type="molecule type" value="Genomic_DNA"/>
</dbReference>
<dbReference type="Proteomes" id="UP000051922">
    <property type="component" value="Unassembled WGS sequence"/>
</dbReference>
<evidence type="ECO:0000313" key="4">
    <source>
        <dbReference type="EMBL" id="KRL84688.1"/>
    </source>
</evidence>
<dbReference type="PANTHER" id="PTHR46558">
    <property type="entry name" value="TRACRIPTIONAL REGULATORY PROTEIN-RELATED-RELATED"/>
    <property type="match status" value="1"/>
</dbReference>
<keyword evidence="2" id="KW-0812">Transmembrane</keyword>
<feature type="transmembrane region" description="Helical" evidence="2">
    <location>
        <begin position="114"/>
        <end position="134"/>
    </location>
</feature>
<dbReference type="SUPFAM" id="SSF47413">
    <property type="entry name" value="lambda repressor-like DNA-binding domains"/>
    <property type="match status" value="1"/>
</dbReference>
<evidence type="ECO:0000256" key="1">
    <source>
        <dbReference type="ARBA" id="ARBA00023125"/>
    </source>
</evidence>
<keyword evidence="2" id="KW-0472">Membrane</keyword>
<dbReference type="PANTHER" id="PTHR46558:SF13">
    <property type="entry name" value="HTH-TYPE TRANSCRIPTIONAL REGULATOR IMMR"/>
    <property type="match status" value="1"/>
</dbReference>
<proteinExistence type="predicted"/>
<evidence type="ECO:0000313" key="5">
    <source>
        <dbReference type="Proteomes" id="UP000051922"/>
    </source>
</evidence>
<dbReference type="PROSITE" id="PS50943">
    <property type="entry name" value="HTH_CROC1"/>
    <property type="match status" value="1"/>
</dbReference>
<dbReference type="GO" id="GO:0003677">
    <property type="term" value="F:DNA binding"/>
    <property type="evidence" value="ECO:0007669"/>
    <property type="project" value="UniProtKB-KW"/>
</dbReference>
<name>A0A0R1TTS3_9LACO</name>
<dbReference type="PATRIC" id="fig|1423783.4.peg.2052"/>
<comment type="caution">
    <text evidence="4">The sequence shown here is derived from an EMBL/GenBank/DDBJ whole genome shotgun (WGS) entry which is preliminary data.</text>
</comment>
<feature type="transmembrane region" description="Helical" evidence="2">
    <location>
        <begin position="184"/>
        <end position="204"/>
    </location>
</feature>
<reference evidence="4 5" key="1">
    <citation type="journal article" date="2015" name="Genome Announc.">
        <title>Expanding the biotechnology potential of lactobacilli through comparative genomics of 213 strains and associated genera.</title>
        <authorList>
            <person name="Sun Z."/>
            <person name="Harris H.M."/>
            <person name="McCann A."/>
            <person name="Guo C."/>
            <person name="Argimon S."/>
            <person name="Zhang W."/>
            <person name="Yang X."/>
            <person name="Jeffery I.B."/>
            <person name="Cooney J.C."/>
            <person name="Kagawa T.F."/>
            <person name="Liu W."/>
            <person name="Song Y."/>
            <person name="Salvetti E."/>
            <person name="Wrobel A."/>
            <person name="Rasinkangas P."/>
            <person name="Parkhill J."/>
            <person name="Rea M.C."/>
            <person name="O'Sullivan O."/>
            <person name="Ritari J."/>
            <person name="Douillard F.P."/>
            <person name="Paul Ross R."/>
            <person name="Yang R."/>
            <person name="Briner A.E."/>
            <person name="Felis G.E."/>
            <person name="de Vos W.M."/>
            <person name="Barrangou R."/>
            <person name="Klaenhammer T.R."/>
            <person name="Caufield P.W."/>
            <person name="Cui Y."/>
            <person name="Zhang H."/>
            <person name="O'Toole P.W."/>
        </authorList>
    </citation>
    <scope>NUCLEOTIDE SEQUENCE [LARGE SCALE GENOMIC DNA]</scope>
    <source>
        <strain evidence="4 5">DSM 15945</strain>
    </source>
</reference>
<sequence>MQIGIRLATARKEHALTQQQVADQLHLTRQTVSNWENERSYPDVASLIDLSNLYGLSLDILLKEDNMMMDKVRADAMALRKTMVTFWASWIIDVALAALLILSQLHVVGFELGGIASMIVCVLVLVNMVVMWPAQKEINHLAGRDVKNIQRRRSRRLAIVITVIVLLGVALILVGHYYLSWSTIGGLFVGGMTVIVVLMVIARLHRRYEG</sequence>
<keyword evidence="5" id="KW-1185">Reference proteome</keyword>
<gene>
    <name evidence="4" type="ORF">FC50_GL002002</name>
</gene>
<dbReference type="RefSeq" id="WP_056957098.1">
    <property type="nucleotide sequence ID" value="NZ_AZFJ01000059.1"/>
</dbReference>
<dbReference type="InterPro" id="IPR010982">
    <property type="entry name" value="Lambda_DNA-bd_dom_sf"/>
</dbReference>
<keyword evidence="1" id="KW-0238">DNA-binding</keyword>